<dbReference type="InterPro" id="IPR029063">
    <property type="entry name" value="SAM-dependent_MTases_sf"/>
</dbReference>
<dbReference type="SMART" id="SM01296">
    <property type="entry name" value="N2227"/>
    <property type="match status" value="1"/>
</dbReference>
<dbReference type="Proteomes" id="UP000799776">
    <property type="component" value="Unassembled WGS sequence"/>
</dbReference>
<organism evidence="7 8">
    <name type="scientific">Saccharata proteae CBS 121410</name>
    <dbReference type="NCBI Taxonomy" id="1314787"/>
    <lineage>
        <taxon>Eukaryota</taxon>
        <taxon>Fungi</taxon>
        <taxon>Dikarya</taxon>
        <taxon>Ascomycota</taxon>
        <taxon>Pezizomycotina</taxon>
        <taxon>Dothideomycetes</taxon>
        <taxon>Dothideomycetes incertae sedis</taxon>
        <taxon>Botryosphaeriales</taxon>
        <taxon>Saccharataceae</taxon>
        <taxon>Saccharata</taxon>
    </lineage>
</organism>
<evidence type="ECO:0000313" key="8">
    <source>
        <dbReference type="Proteomes" id="UP000799776"/>
    </source>
</evidence>
<dbReference type="Gene3D" id="3.40.50.150">
    <property type="entry name" value="Vaccinia Virus protein VP39"/>
    <property type="match status" value="1"/>
</dbReference>
<evidence type="ECO:0000256" key="5">
    <source>
        <dbReference type="ARBA" id="ARBA00022691"/>
    </source>
</evidence>
<feature type="compositionally biased region" description="Basic and acidic residues" evidence="6">
    <location>
        <begin position="109"/>
        <end position="124"/>
    </location>
</feature>
<sequence length="427" mass="48206">MAVEGSEWQGQFDPFSDPEEKRVVLGTLDSFRSYRHVFHRCITHVRRQSFYALPAAHWELLAEPPFSVLDSFNAVDDAIDANADLAEAIFKVGLQSFGLSEEAGEESPSNERRHEGGEAKDRKPVWHGKANDSAMEKARSTIRQMFRDWSAEGAAERAASYNPILEALSKEYAHIPDPQKGFVKVLVPGAGLGRLMVEICCAGYSVEGNEISYHQLMASSFILNHTRIAEQFALYPWALQFSNHRSRAHQLQKVMVPDIHPATALEEASEGMEMHAFERMSMTASDFCVSYREEENRDAFDAVATCFFIDTAPNLINYIETIRHCLKTGGVWINLGPLLWHFENDTTWSKKREESNGQNPAIDEGNRGIDEPGSVELTDEEVVKLVERFGFKIEKHSSGEIEAGYIANPRGMLRNVYQPSFWIARKQ</sequence>
<keyword evidence="5" id="KW-0949">S-adenosyl-L-methionine</keyword>
<evidence type="ECO:0000256" key="6">
    <source>
        <dbReference type="SAM" id="MobiDB-lite"/>
    </source>
</evidence>
<dbReference type="PANTHER" id="PTHR12303">
    <property type="entry name" value="CARNOSINE N-METHYLTRANSFERASE"/>
    <property type="match status" value="1"/>
</dbReference>
<dbReference type="AlphaFoldDB" id="A0A9P4HW42"/>
<dbReference type="PANTHER" id="PTHR12303:SF6">
    <property type="entry name" value="CARNOSINE N-METHYLTRANSFERASE"/>
    <property type="match status" value="1"/>
</dbReference>
<gene>
    <name evidence="7" type="ORF">K490DRAFT_42474</name>
</gene>
<dbReference type="EC" id="2.1.1.22" evidence="2"/>
<keyword evidence="8" id="KW-1185">Reference proteome</keyword>
<evidence type="ECO:0000256" key="3">
    <source>
        <dbReference type="ARBA" id="ARBA00022603"/>
    </source>
</evidence>
<dbReference type="Pfam" id="PF07942">
    <property type="entry name" value="CARME"/>
    <property type="match status" value="1"/>
</dbReference>
<feature type="region of interest" description="Disordered" evidence="6">
    <location>
        <begin position="350"/>
        <end position="373"/>
    </location>
</feature>
<dbReference type="GO" id="GO:0032259">
    <property type="term" value="P:methylation"/>
    <property type="evidence" value="ECO:0007669"/>
    <property type="project" value="UniProtKB-KW"/>
</dbReference>
<evidence type="ECO:0000313" key="7">
    <source>
        <dbReference type="EMBL" id="KAF2087124.1"/>
    </source>
</evidence>
<accession>A0A9P4HW42</accession>
<dbReference type="EMBL" id="ML978721">
    <property type="protein sequence ID" value="KAF2087124.1"/>
    <property type="molecule type" value="Genomic_DNA"/>
</dbReference>
<name>A0A9P4HW42_9PEZI</name>
<proteinExistence type="inferred from homology"/>
<feature type="region of interest" description="Disordered" evidence="6">
    <location>
        <begin position="101"/>
        <end position="130"/>
    </location>
</feature>
<evidence type="ECO:0000256" key="1">
    <source>
        <dbReference type="ARBA" id="ARBA00010086"/>
    </source>
</evidence>
<evidence type="ECO:0000256" key="4">
    <source>
        <dbReference type="ARBA" id="ARBA00022679"/>
    </source>
</evidence>
<comment type="caution">
    <text evidence="7">The sequence shown here is derived from an EMBL/GenBank/DDBJ whole genome shotgun (WGS) entry which is preliminary data.</text>
</comment>
<reference evidence="7" key="1">
    <citation type="journal article" date="2020" name="Stud. Mycol.">
        <title>101 Dothideomycetes genomes: a test case for predicting lifestyles and emergence of pathogens.</title>
        <authorList>
            <person name="Haridas S."/>
            <person name="Albert R."/>
            <person name="Binder M."/>
            <person name="Bloem J."/>
            <person name="Labutti K."/>
            <person name="Salamov A."/>
            <person name="Andreopoulos B."/>
            <person name="Baker S."/>
            <person name="Barry K."/>
            <person name="Bills G."/>
            <person name="Bluhm B."/>
            <person name="Cannon C."/>
            <person name="Castanera R."/>
            <person name="Culley D."/>
            <person name="Daum C."/>
            <person name="Ezra D."/>
            <person name="Gonzalez J."/>
            <person name="Henrissat B."/>
            <person name="Kuo A."/>
            <person name="Liang C."/>
            <person name="Lipzen A."/>
            <person name="Lutzoni F."/>
            <person name="Magnuson J."/>
            <person name="Mondo S."/>
            <person name="Nolan M."/>
            <person name="Ohm R."/>
            <person name="Pangilinan J."/>
            <person name="Park H.-J."/>
            <person name="Ramirez L."/>
            <person name="Alfaro M."/>
            <person name="Sun H."/>
            <person name="Tritt A."/>
            <person name="Yoshinaga Y."/>
            <person name="Zwiers L.-H."/>
            <person name="Turgeon B."/>
            <person name="Goodwin S."/>
            <person name="Spatafora J."/>
            <person name="Crous P."/>
            <person name="Grigoriev I."/>
        </authorList>
    </citation>
    <scope>NUCLEOTIDE SEQUENCE</scope>
    <source>
        <strain evidence="7">CBS 121410</strain>
    </source>
</reference>
<dbReference type="GO" id="GO:0030735">
    <property type="term" value="F:carnosine N-methyltransferase activity"/>
    <property type="evidence" value="ECO:0007669"/>
    <property type="project" value="UniProtKB-EC"/>
</dbReference>
<dbReference type="InterPro" id="IPR012901">
    <property type="entry name" value="CARME"/>
</dbReference>
<keyword evidence="3" id="KW-0489">Methyltransferase</keyword>
<protein>
    <recommendedName>
        <fullName evidence="2">carnosine N-methyltransferase</fullName>
        <ecNumber evidence="2">2.1.1.22</ecNumber>
    </recommendedName>
</protein>
<dbReference type="SUPFAM" id="SSF53335">
    <property type="entry name" value="S-adenosyl-L-methionine-dependent methyltransferases"/>
    <property type="match status" value="1"/>
</dbReference>
<comment type="similarity">
    <text evidence="1">Belongs to the carnosine N-methyltransferase family.</text>
</comment>
<evidence type="ECO:0000256" key="2">
    <source>
        <dbReference type="ARBA" id="ARBA00012003"/>
    </source>
</evidence>
<dbReference type="OrthoDB" id="978at2759"/>
<keyword evidence="4" id="KW-0808">Transferase</keyword>